<protein>
    <submittedName>
        <fullName evidence="1">Uncharacterized protein</fullName>
    </submittedName>
</protein>
<evidence type="ECO:0000313" key="1">
    <source>
        <dbReference type="EMBL" id="MCK9685396.1"/>
    </source>
</evidence>
<dbReference type="EMBL" id="JAJLJH010000001">
    <property type="protein sequence ID" value="MCK9685396.1"/>
    <property type="molecule type" value="Genomic_DNA"/>
</dbReference>
<gene>
    <name evidence="1" type="ORF">LPC04_06670</name>
</gene>
<evidence type="ECO:0000313" key="2">
    <source>
        <dbReference type="Proteomes" id="UP001139353"/>
    </source>
</evidence>
<accession>A0A9X2BZH8</accession>
<reference evidence="1" key="1">
    <citation type="submission" date="2021-11" db="EMBL/GenBank/DDBJ databases">
        <title>BS-T2-15 a new species belonging to the Comamonadaceae family isolated from the soil of a French oak forest.</title>
        <authorList>
            <person name="Mieszkin S."/>
            <person name="Alain K."/>
        </authorList>
    </citation>
    <scope>NUCLEOTIDE SEQUENCE</scope>
    <source>
        <strain evidence="1">BS-T2-15</strain>
    </source>
</reference>
<proteinExistence type="predicted"/>
<dbReference type="AlphaFoldDB" id="A0A9X2BZH8"/>
<dbReference type="Proteomes" id="UP001139353">
    <property type="component" value="Unassembled WGS sequence"/>
</dbReference>
<sequence>MSSKLSEQNSKFKEQWLSVPAFAVLRPPCLQSQRQKLLLRRTQPFRLTLFIEPSRRLVGMLLDLASQPVADGTRRFDLAPHAR</sequence>
<dbReference type="RefSeq" id="WP_275681399.1">
    <property type="nucleotide sequence ID" value="NZ_JAJLJH010000001.1"/>
</dbReference>
<comment type="caution">
    <text evidence="1">The sequence shown here is derived from an EMBL/GenBank/DDBJ whole genome shotgun (WGS) entry which is preliminary data.</text>
</comment>
<name>A0A9X2BZH8_9BURK</name>
<keyword evidence="2" id="KW-1185">Reference proteome</keyword>
<organism evidence="1 2">
    <name type="scientific">Scleromatobacter humisilvae</name>
    <dbReference type="NCBI Taxonomy" id="2897159"/>
    <lineage>
        <taxon>Bacteria</taxon>
        <taxon>Pseudomonadati</taxon>
        <taxon>Pseudomonadota</taxon>
        <taxon>Betaproteobacteria</taxon>
        <taxon>Burkholderiales</taxon>
        <taxon>Sphaerotilaceae</taxon>
        <taxon>Scleromatobacter</taxon>
    </lineage>
</organism>